<comment type="caution">
    <text evidence="1">The sequence shown here is derived from an EMBL/GenBank/DDBJ whole genome shotgun (WGS) entry which is preliminary data.</text>
</comment>
<dbReference type="GeneID" id="95984285"/>
<evidence type="ECO:0000313" key="1">
    <source>
        <dbReference type="EMBL" id="KAL1412231.1"/>
    </source>
</evidence>
<protein>
    <submittedName>
        <fullName evidence="1">Uncharacterized protein</fullName>
    </submittedName>
</protein>
<dbReference type="Proteomes" id="UP001565368">
    <property type="component" value="Unassembled WGS sequence"/>
</dbReference>
<evidence type="ECO:0000313" key="2">
    <source>
        <dbReference type="Proteomes" id="UP001565368"/>
    </source>
</evidence>
<name>A0ABR3QCY4_9TREE</name>
<gene>
    <name evidence="1" type="ORF">Q8F55_003242</name>
</gene>
<dbReference type="EMBL" id="JBBXJM010000002">
    <property type="protein sequence ID" value="KAL1412231.1"/>
    <property type="molecule type" value="Genomic_DNA"/>
</dbReference>
<dbReference type="RefSeq" id="XP_069212175.1">
    <property type="nucleotide sequence ID" value="XM_069351789.1"/>
</dbReference>
<organism evidence="1 2">
    <name type="scientific">Vanrija albida</name>
    <dbReference type="NCBI Taxonomy" id="181172"/>
    <lineage>
        <taxon>Eukaryota</taxon>
        <taxon>Fungi</taxon>
        <taxon>Dikarya</taxon>
        <taxon>Basidiomycota</taxon>
        <taxon>Agaricomycotina</taxon>
        <taxon>Tremellomycetes</taxon>
        <taxon>Trichosporonales</taxon>
        <taxon>Trichosporonaceae</taxon>
        <taxon>Vanrija</taxon>
    </lineage>
</organism>
<sequence length="113" mass="13768">MPPYAHNYGYLPSIADWIQSIWADTPQVQYMCIKCWCDRKIFCWEWMKVTDFTDDEFARHLLRAGEPQESTNDLVAIFKRIREWQEAENAFIRFQELGNYESYIQQIMRRNEM</sequence>
<keyword evidence="2" id="KW-1185">Reference proteome</keyword>
<proteinExistence type="predicted"/>
<accession>A0ABR3QCY4</accession>
<reference evidence="1 2" key="1">
    <citation type="submission" date="2023-08" db="EMBL/GenBank/DDBJ databases">
        <title>Annotated Genome Sequence of Vanrija albida AlHP1.</title>
        <authorList>
            <person name="Herzog R."/>
        </authorList>
    </citation>
    <scope>NUCLEOTIDE SEQUENCE [LARGE SCALE GENOMIC DNA]</scope>
    <source>
        <strain evidence="1 2">AlHP1</strain>
    </source>
</reference>